<dbReference type="Proteomes" id="UP001054854">
    <property type="component" value="Unassembled WGS sequence"/>
</dbReference>
<organism evidence="2 3">
    <name type="scientific">Streptomyces hygroscopicus</name>
    <dbReference type="NCBI Taxonomy" id="1912"/>
    <lineage>
        <taxon>Bacteria</taxon>
        <taxon>Bacillati</taxon>
        <taxon>Actinomycetota</taxon>
        <taxon>Actinomycetes</taxon>
        <taxon>Kitasatosporales</taxon>
        <taxon>Streptomycetaceae</taxon>
        <taxon>Streptomyces</taxon>
        <taxon>Streptomyces violaceusniger group</taxon>
    </lineage>
</organism>
<dbReference type="InterPro" id="IPR000182">
    <property type="entry name" value="GNAT_dom"/>
</dbReference>
<dbReference type="SUPFAM" id="SSF55729">
    <property type="entry name" value="Acyl-CoA N-acyltransferases (Nat)"/>
    <property type="match status" value="1"/>
</dbReference>
<feature type="domain" description="N-acetyltransferase" evidence="1">
    <location>
        <begin position="11"/>
        <end position="161"/>
    </location>
</feature>
<dbReference type="PROSITE" id="PS51186">
    <property type="entry name" value="GNAT"/>
    <property type="match status" value="1"/>
</dbReference>
<dbReference type="Gene3D" id="3.40.630.30">
    <property type="match status" value="1"/>
</dbReference>
<evidence type="ECO:0000259" key="1">
    <source>
        <dbReference type="PROSITE" id="PS51186"/>
    </source>
</evidence>
<dbReference type="EMBL" id="BNEK01000002">
    <property type="protein sequence ID" value="GHJ26814.1"/>
    <property type="molecule type" value="Genomic_DNA"/>
</dbReference>
<dbReference type="InterPro" id="IPR016181">
    <property type="entry name" value="Acyl_CoA_acyltransferase"/>
</dbReference>
<evidence type="ECO:0000313" key="3">
    <source>
        <dbReference type="Proteomes" id="UP001054854"/>
    </source>
</evidence>
<comment type="caution">
    <text evidence="2">The sequence shown here is derived from an EMBL/GenBank/DDBJ whole genome shotgun (WGS) entry which is preliminary data.</text>
</comment>
<name>A0ABQ3TU22_STRHY</name>
<accession>A0ABQ3TU22</accession>
<evidence type="ECO:0000313" key="2">
    <source>
        <dbReference type="EMBL" id="GHJ26814.1"/>
    </source>
</evidence>
<dbReference type="CDD" id="cd04301">
    <property type="entry name" value="NAT_SF"/>
    <property type="match status" value="1"/>
</dbReference>
<gene>
    <name evidence="2" type="ORF">TPA0910_12470</name>
</gene>
<reference evidence="2" key="1">
    <citation type="submission" date="2024-05" db="EMBL/GenBank/DDBJ databases">
        <title>Whole genome shotgun sequence of Streptomyces hygroscopicus NBRC 113678.</title>
        <authorList>
            <person name="Komaki H."/>
            <person name="Tamura T."/>
        </authorList>
    </citation>
    <scope>NUCLEOTIDE SEQUENCE</scope>
    <source>
        <strain evidence="2">N11-34</strain>
    </source>
</reference>
<protein>
    <recommendedName>
        <fullName evidence="1">N-acetyltransferase domain-containing protein</fullName>
    </recommendedName>
</protein>
<sequence length="161" mass="17474">MTSFSVETARLRLRPYTAEAAEQVADGTPRRSDWSPGYPRADDRDVARLFLSSPPAEPLFGPLQILLADDEVVIGGIGFFGPPDETGTVEMGYGVAPEAEGCGYATEALRALLHHGFADARVRRVLADTAHDNVASQRVLEKAGLRRTSSDENLHYYAIEG</sequence>
<dbReference type="Pfam" id="PF13302">
    <property type="entry name" value="Acetyltransf_3"/>
    <property type="match status" value="1"/>
</dbReference>
<dbReference type="InterPro" id="IPR051908">
    <property type="entry name" value="Ribosomal_N-acetyltransferase"/>
</dbReference>
<keyword evidence="3" id="KW-1185">Reference proteome</keyword>
<dbReference type="PANTHER" id="PTHR43441">
    <property type="entry name" value="RIBOSOMAL-PROTEIN-SERINE ACETYLTRANSFERASE"/>
    <property type="match status" value="1"/>
</dbReference>
<proteinExistence type="predicted"/>
<dbReference type="PANTHER" id="PTHR43441:SF6">
    <property type="entry name" value="N-ACETYLTRANSFERASE DOMAIN-CONTAINING PROTEIN"/>
    <property type="match status" value="1"/>
</dbReference>
<dbReference type="RefSeq" id="WP_236256183.1">
    <property type="nucleotide sequence ID" value="NZ_BNEK01000002.1"/>
</dbReference>